<name>A0AA45W645_9RHOB</name>
<proteinExistence type="predicted"/>
<dbReference type="Gene3D" id="4.10.410.40">
    <property type="match status" value="1"/>
</dbReference>
<evidence type="ECO:0000259" key="1">
    <source>
        <dbReference type="Pfam" id="PF16461"/>
    </source>
</evidence>
<dbReference type="Proteomes" id="UP000186216">
    <property type="component" value="Unassembled WGS sequence"/>
</dbReference>
<dbReference type="InterPro" id="IPR032494">
    <property type="entry name" value="Phage_TTP_N"/>
</dbReference>
<dbReference type="EMBL" id="FTOU01000011">
    <property type="protein sequence ID" value="SIS98460.1"/>
    <property type="molecule type" value="Genomic_DNA"/>
</dbReference>
<protein>
    <recommendedName>
        <fullName evidence="1">Lambda phage tail tube protein N-terminal domain-containing protein</fullName>
    </recommendedName>
</protein>
<reference evidence="3 5" key="2">
    <citation type="submission" date="2021-01" db="EMBL/GenBank/DDBJ databases">
        <title>Biogeographic distribution of Paracoccus.</title>
        <authorList>
            <person name="Hollensteiner J."/>
            <person name="Leineberger J."/>
            <person name="Brinkhoff T."/>
            <person name="Daniel R."/>
        </authorList>
    </citation>
    <scope>NUCLEOTIDE SEQUENCE [LARGE SCALE GENOMIC DNA]</scope>
    <source>
        <strain evidence="3 5">DSM 18447</strain>
    </source>
</reference>
<evidence type="ECO:0000313" key="4">
    <source>
        <dbReference type="Proteomes" id="UP000186216"/>
    </source>
</evidence>
<evidence type="ECO:0000313" key="3">
    <source>
        <dbReference type="EMBL" id="WCR01639.1"/>
    </source>
</evidence>
<accession>A0AA45W645</accession>
<sequence>MADGMIGYGSTIRVGRGETPTWTEIKLVGDITLPDEQVDEVEITHMKSPGRRRQFIAGLIDGGEVTVPMNYIPGSVTDTLLQELKASGEEVILEFTVTEGGTPEQYAAFLSGYARTAPIDDKMTAEATFRLSAKIVTGP</sequence>
<organism evidence="2 4">
    <name type="scientific">Paracoccus saliphilus</name>
    <dbReference type="NCBI Taxonomy" id="405559"/>
    <lineage>
        <taxon>Bacteria</taxon>
        <taxon>Pseudomonadati</taxon>
        <taxon>Pseudomonadota</taxon>
        <taxon>Alphaproteobacteria</taxon>
        <taxon>Rhodobacterales</taxon>
        <taxon>Paracoccaceae</taxon>
        <taxon>Paracoccus</taxon>
    </lineage>
</organism>
<gene>
    <name evidence="3" type="ORF">JHX88_11915</name>
    <name evidence="2" type="ORF">SAMN05421772_11132</name>
</gene>
<dbReference type="AlphaFoldDB" id="A0AA45W645"/>
<keyword evidence="5" id="KW-1185">Reference proteome</keyword>
<dbReference type="RefSeq" id="WP_076526984.1">
    <property type="nucleotide sequence ID" value="NZ_CP067140.1"/>
</dbReference>
<feature type="domain" description="Lambda phage tail tube protein N-terminal" evidence="1">
    <location>
        <begin position="21"/>
        <end position="128"/>
    </location>
</feature>
<reference evidence="2 4" key="1">
    <citation type="submission" date="2017-01" db="EMBL/GenBank/DDBJ databases">
        <authorList>
            <person name="Varghese N."/>
            <person name="Submissions S."/>
        </authorList>
    </citation>
    <scope>NUCLEOTIDE SEQUENCE [LARGE SCALE GENOMIC DNA]</scope>
    <source>
        <strain evidence="2 4">DSM 18447</strain>
    </source>
</reference>
<dbReference type="Proteomes" id="UP001215549">
    <property type="component" value="Chromosome"/>
</dbReference>
<evidence type="ECO:0000313" key="2">
    <source>
        <dbReference type="EMBL" id="SIS98460.1"/>
    </source>
</evidence>
<dbReference type="Pfam" id="PF16461">
    <property type="entry name" value="Phage_TTP_12"/>
    <property type="match status" value="1"/>
</dbReference>
<dbReference type="EMBL" id="CP067140">
    <property type="protein sequence ID" value="WCR01639.1"/>
    <property type="molecule type" value="Genomic_DNA"/>
</dbReference>
<evidence type="ECO:0000313" key="5">
    <source>
        <dbReference type="Proteomes" id="UP001215549"/>
    </source>
</evidence>